<name>A0ABW0VL93_9ACTN</name>
<reference evidence="3" key="1">
    <citation type="journal article" date="2019" name="Int. J. Syst. Evol. Microbiol.">
        <title>The Global Catalogue of Microorganisms (GCM) 10K type strain sequencing project: providing services to taxonomists for standard genome sequencing and annotation.</title>
        <authorList>
            <consortium name="The Broad Institute Genomics Platform"/>
            <consortium name="The Broad Institute Genome Sequencing Center for Infectious Disease"/>
            <person name="Wu L."/>
            <person name="Ma J."/>
        </authorList>
    </citation>
    <scope>NUCLEOTIDE SEQUENCE [LARGE SCALE GENOMIC DNA]</scope>
    <source>
        <strain evidence="3">CGMCC 4.1622</strain>
    </source>
</reference>
<dbReference type="EMBL" id="JBHSOC010000059">
    <property type="protein sequence ID" value="MFC5645010.1"/>
    <property type="molecule type" value="Genomic_DNA"/>
</dbReference>
<dbReference type="RefSeq" id="WP_346148185.1">
    <property type="nucleotide sequence ID" value="NZ_BAAAUA010000045.1"/>
</dbReference>
<sequence>MSGLAGRPWAAILDNTKVPCDRRLFMTATPRLWAVKETDRLRAAAAGIESAELIASMDDEALFGPVAHDYPPRNRDLRRGHRPLPDPVPYTRTSSRSA</sequence>
<evidence type="ECO:0000256" key="1">
    <source>
        <dbReference type="SAM" id="MobiDB-lite"/>
    </source>
</evidence>
<feature type="region of interest" description="Disordered" evidence="1">
    <location>
        <begin position="66"/>
        <end position="98"/>
    </location>
</feature>
<gene>
    <name evidence="2" type="ORF">ACFPZF_27085</name>
</gene>
<proteinExistence type="predicted"/>
<evidence type="ECO:0000313" key="2">
    <source>
        <dbReference type="EMBL" id="MFC5645010.1"/>
    </source>
</evidence>
<organism evidence="2 3">
    <name type="scientific">Kitasatospora cinereorecta</name>
    <dbReference type="NCBI Taxonomy" id="285560"/>
    <lineage>
        <taxon>Bacteria</taxon>
        <taxon>Bacillati</taxon>
        <taxon>Actinomycetota</taxon>
        <taxon>Actinomycetes</taxon>
        <taxon>Kitasatosporales</taxon>
        <taxon>Streptomycetaceae</taxon>
        <taxon>Kitasatospora</taxon>
    </lineage>
</organism>
<protein>
    <submittedName>
        <fullName evidence="2">Uncharacterized protein</fullName>
    </submittedName>
</protein>
<dbReference type="Proteomes" id="UP001596066">
    <property type="component" value="Unassembled WGS sequence"/>
</dbReference>
<accession>A0ABW0VL93</accession>
<comment type="caution">
    <text evidence="2">The sequence shown here is derived from an EMBL/GenBank/DDBJ whole genome shotgun (WGS) entry which is preliminary data.</text>
</comment>
<evidence type="ECO:0000313" key="3">
    <source>
        <dbReference type="Proteomes" id="UP001596066"/>
    </source>
</evidence>
<keyword evidence="3" id="KW-1185">Reference proteome</keyword>